<dbReference type="RefSeq" id="WP_084391952.1">
    <property type="nucleotide sequence ID" value="NZ_BMKF01000002.1"/>
</dbReference>
<proteinExistence type="predicted"/>
<dbReference type="CDD" id="cd07067">
    <property type="entry name" value="HP_PGM_like"/>
    <property type="match status" value="1"/>
</dbReference>
<reference evidence="3" key="1">
    <citation type="journal article" date="2019" name="Int. J. Syst. Evol. Microbiol.">
        <title>The Global Catalogue of Microorganisms (GCM) 10K type strain sequencing project: providing services to taxonomists for standard genome sequencing and annotation.</title>
        <authorList>
            <consortium name="The Broad Institute Genomics Platform"/>
            <consortium name="The Broad Institute Genome Sequencing Center for Infectious Disease"/>
            <person name="Wu L."/>
            <person name="Ma J."/>
        </authorList>
    </citation>
    <scope>NUCLEOTIDE SEQUENCE [LARGE SCALE GENOMIC DNA]</scope>
    <source>
        <strain evidence="3">CGMCC 1.15928</strain>
    </source>
</reference>
<evidence type="ECO:0000313" key="3">
    <source>
        <dbReference type="Proteomes" id="UP000628854"/>
    </source>
</evidence>
<dbReference type="Pfam" id="PF00300">
    <property type="entry name" value="His_Phos_1"/>
    <property type="match status" value="1"/>
</dbReference>
<dbReference type="SUPFAM" id="SSF53254">
    <property type="entry name" value="Phosphoglycerate mutase-like"/>
    <property type="match status" value="1"/>
</dbReference>
<dbReference type="InterPro" id="IPR029033">
    <property type="entry name" value="His_PPase_superfam"/>
</dbReference>
<name>A0ABQ1JTK2_9PROT</name>
<dbReference type="Gene3D" id="3.40.50.1240">
    <property type="entry name" value="Phosphoglycerate mutase-like"/>
    <property type="match status" value="1"/>
</dbReference>
<dbReference type="SMART" id="SM00855">
    <property type="entry name" value="PGAM"/>
    <property type="match status" value="1"/>
</dbReference>
<dbReference type="PROSITE" id="PS51257">
    <property type="entry name" value="PROKAR_LIPOPROTEIN"/>
    <property type="match status" value="1"/>
</dbReference>
<dbReference type="InterPro" id="IPR013078">
    <property type="entry name" value="His_Pase_superF_clade-1"/>
</dbReference>
<dbReference type="EMBL" id="BMKF01000002">
    <property type="protein sequence ID" value="GGB73886.1"/>
    <property type="molecule type" value="Genomic_DNA"/>
</dbReference>
<gene>
    <name evidence="2" type="ORF">GCM10011503_23280</name>
</gene>
<feature type="chain" id="PRO_5046813775" evidence="1">
    <location>
        <begin position="25"/>
        <end position="181"/>
    </location>
</feature>
<accession>A0ABQ1JTK2</accession>
<keyword evidence="1" id="KW-0732">Signal</keyword>
<sequence length="181" mass="19209">MKSSWVPIAAAALISLVACSPNPAAPEPVEDAGHTLYLVRHAEKVLDVDNPPLTPEGETRATELADMLKDAGIEAVWSTDYLRTRQTAGPLAAVLDIDIQFYDPSDLAAFADTLRANGETALVVGHSNTTPDLSAALGGEPGEPIFEPSEYDRLYVLTGVGTGRVETEIRRFGARYDASGG</sequence>
<evidence type="ECO:0000313" key="2">
    <source>
        <dbReference type="EMBL" id="GGB73886.1"/>
    </source>
</evidence>
<dbReference type="Proteomes" id="UP000628854">
    <property type="component" value="Unassembled WGS sequence"/>
</dbReference>
<keyword evidence="3" id="KW-1185">Reference proteome</keyword>
<organism evidence="2 3">
    <name type="scientific">Henriciella pelagia</name>
    <dbReference type="NCBI Taxonomy" id="1977912"/>
    <lineage>
        <taxon>Bacteria</taxon>
        <taxon>Pseudomonadati</taxon>
        <taxon>Pseudomonadota</taxon>
        <taxon>Alphaproteobacteria</taxon>
        <taxon>Hyphomonadales</taxon>
        <taxon>Hyphomonadaceae</taxon>
        <taxon>Henriciella</taxon>
    </lineage>
</organism>
<evidence type="ECO:0000256" key="1">
    <source>
        <dbReference type="SAM" id="SignalP"/>
    </source>
</evidence>
<protein>
    <submittedName>
        <fullName evidence="2">Phosphoglycerate mutase</fullName>
    </submittedName>
</protein>
<feature type="signal peptide" evidence="1">
    <location>
        <begin position="1"/>
        <end position="24"/>
    </location>
</feature>
<comment type="caution">
    <text evidence="2">The sequence shown here is derived from an EMBL/GenBank/DDBJ whole genome shotgun (WGS) entry which is preliminary data.</text>
</comment>